<reference evidence="2 3" key="1">
    <citation type="submission" date="2024-01" db="EMBL/GenBank/DDBJ databases">
        <title>The complete chloroplast genome sequence of Lithospermum erythrorhizon: insights into the phylogenetic relationship among Boraginaceae species and the maternal lineages of purple gromwells.</title>
        <authorList>
            <person name="Okada T."/>
            <person name="Watanabe K."/>
        </authorList>
    </citation>
    <scope>NUCLEOTIDE SEQUENCE [LARGE SCALE GENOMIC DNA]</scope>
</reference>
<dbReference type="InterPro" id="IPR039904">
    <property type="entry name" value="TRANK1"/>
</dbReference>
<proteinExistence type="predicted"/>
<dbReference type="PANTHER" id="PTHR21529:SF4">
    <property type="entry name" value="TPR AND ANKYRIN REPEAT-CONTAINING PROTEIN 1"/>
    <property type="match status" value="1"/>
</dbReference>
<dbReference type="PANTHER" id="PTHR21529">
    <property type="entry name" value="MAMMARY TURMOR VIRUS RECEPTOR HOMOLOG 1, 2 MTVR1, 2"/>
    <property type="match status" value="1"/>
</dbReference>
<sequence>MAKAYDFKARASRLQDIKQDEAHKNLRKAAELFVSIGKADLAAECFIDLGDFKKAGRIYFLKGGTCDMKKAGECFRSARCYQLAAESYAEGNHIAECLAACLEGDLLDKGLQYILGWKGDTSVNSEYLNWNAELVKVAHNFLEKCAIEFHARKDMHAMMKFVRAFDSIVSTRKFLRSVDCLEELLKLEDESGNFLEAAEIADELGNTPLQADLLFKAGQFKESSILLLWHVFANSLWNPSSGGWPLKLFSHKDDLLLKSKLIAAKEDGIFSELVDTEVKLLSHKNNKISSLWQYFGDSAQHQSLRGQFISVRKILDVHFDSEASSYVWGDELPVDLEKESLQRILFDQKSPATLFHFWKHLSTLIVQCCKSIQDIDSKTFDDMGVVEFCLNFFGVRRQSTRYRLLIPDAQWVKNLNVPGSFSKCGKFNFVDKSGLVLAVRKYWEAELVSTSLKVLETLQILHDFSVNSSRSVFRQSMCLIYMYKVTGFLHECNYSYCKINEGEKLREYCQLSHRFIFNVFPRDWRHSMVRNMICLRQNQDAQDLLSGIISQTIRTRSPLTYRQIGKVLMIFLGSDREFSGRFLEDEAWKDVFEILRQTRKSDALCEYLQVNLTSGRGNNQDRISAIIKFLIALEDSYRHYGKVTNDHISLGCFIYVIDRLVILSSGFQELFFTMKSSFTEWILHEQPDTYECSFTLLTDSHFSVQHAYDYVIKIITWLLFSRRDVEEWIRICNFNPYSYPRLLCLRLVVLLVLICLNSGNYFHFLKQILDNNDIRHLLPRKFYDLCYAATCNGILDLSMVAKALETIGDPLVIVSFTESRPQITAPAAIFIGMAKNLKKDDILDLLFPRGTMDQSQGVSVLVPTAETAEILGEPSLVGESSSGNSITVKSSAIPHIGNKESSIDMDYNDTVFDWVCFKEIYDHLRSGRILNKEMFTRLDFEEKVEESINSVTAAVALSSANERLSDGDINLTDEMDKFLEDLHELSSAFGSRNEELEENGKHIEQLLGKLLSRRPLLESYFNELLAVDEPVDWEFETDEKSENQDEISRESDSKDDCNIPGHETESDDKKLATGKGDGEGMANTEAEKGSHDD</sequence>
<evidence type="ECO:0000313" key="2">
    <source>
        <dbReference type="EMBL" id="GAA0142650.1"/>
    </source>
</evidence>
<protein>
    <submittedName>
        <fullName evidence="2">Uncharacterized protein</fullName>
    </submittedName>
</protein>
<gene>
    <name evidence="2" type="ORF">LIER_35613</name>
</gene>
<dbReference type="Proteomes" id="UP001454036">
    <property type="component" value="Unassembled WGS sequence"/>
</dbReference>
<evidence type="ECO:0000313" key="3">
    <source>
        <dbReference type="Proteomes" id="UP001454036"/>
    </source>
</evidence>
<organism evidence="2 3">
    <name type="scientific">Lithospermum erythrorhizon</name>
    <name type="common">Purple gromwell</name>
    <name type="synonym">Lithospermum officinale var. erythrorhizon</name>
    <dbReference type="NCBI Taxonomy" id="34254"/>
    <lineage>
        <taxon>Eukaryota</taxon>
        <taxon>Viridiplantae</taxon>
        <taxon>Streptophyta</taxon>
        <taxon>Embryophyta</taxon>
        <taxon>Tracheophyta</taxon>
        <taxon>Spermatophyta</taxon>
        <taxon>Magnoliopsida</taxon>
        <taxon>eudicotyledons</taxon>
        <taxon>Gunneridae</taxon>
        <taxon>Pentapetalae</taxon>
        <taxon>asterids</taxon>
        <taxon>lamiids</taxon>
        <taxon>Boraginales</taxon>
        <taxon>Boraginaceae</taxon>
        <taxon>Boraginoideae</taxon>
        <taxon>Lithospermeae</taxon>
        <taxon>Lithospermum</taxon>
    </lineage>
</organism>
<accession>A0AAV3NTJ2</accession>
<comment type="caution">
    <text evidence="2">The sequence shown here is derived from an EMBL/GenBank/DDBJ whole genome shotgun (WGS) entry which is preliminary data.</text>
</comment>
<dbReference type="EMBL" id="BAABME010015723">
    <property type="protein sequence ID" value="GAA0142650.1"/>
    <property type="molecule type" value="Genomic_DNA"/>
</dbReference>
<feature type="compositionally biased region" description="Basic and acidic residues" evidence="1">
    <location>
        <begin position="1038"/>
        <end position="1071"/>
    </location>
</feature>
<dbReference type="AlphaFoldDB" id="A0AAV3NTJ2"/>
<name>A0AAV3NTJ2_LITER</name>
<feature type="region of interest" description="Disordered" evidence="1">
    <location>
        <begin position="1035"/>
        <end position="1093"/>
    </location>
</feature>
<evidence type="ECO:0000256" key="1">
    <source>
        <dbReference type="SAM" id="MobiDB-lite"/>
    </source>
</evidence>
<keyword evidence="3" id="KW-1185">Reference proteome</keyword>